<dbReference type="GO" id="GO:0006811">
    <property type="term" value="P:monoatomic ion transport"/>
    <property type="evidence" value="ECO:0007669"/>
    <property type="project" value="UniProtKB-KW"/>
</dbReference>
<name>A0A9D1JJI1_9FIRM</name>
<evidence type="ECO:0000256" key="6">
    <source>
        <dbReference type="ARBA" id="ARBA00022449"/>
    </source>
</evidence>
<comment type="subcellular location">
    <subcellularLocation>
        <location evidence="2">Cell membrane</location>
        <topology evidence="2">Multi-pass membrane protein</topology>
    </subcellularLocation>
</comment>
<feature type="transmembrane region" description="Helical" evidence="13">
    <location>
        <begin position="351"/>
        <end position="369"/>
    </location>
</feature>
<evidence type="ECO:0000256" key="5">
    <source>
        <dbReference type="ARBA" id="ARBA00022448"/>
    </source>
</evidence>
<evidence type="ECO:0000256" key="4">
    <source>
        <dbReference type="ARBA" id="ARBA00020268"/>
    </source>
</evidence>
<feature type="transmembrane region" description="Helical" evidence="13">
    <location>
        <begin position="407"/>
        <end position="427"/>
    </location>
</feature>
<accession>A0A9D1JJI1</accession>
<evidence type="ECO:0000256" key="11">
    <source>
        <dbReference type="ARBA" id="ARBA00023136"/>
    </source>
</evidence>
<keyword evidence="10" id="KW-0406">Ion transport</keyword>
<proteinExistence type="inferred from homology"/>
<evidence type="ECO:0000256" key="12">
    <source>
        <dbReference type="ARBA" id="ARBA00031636"/>
    </source>
</evidence>
<comment type="caution">
    <text evidence="14">The sequence shown here is derived from an EMBL/GenBank/DDBJ whole genome shotgun (WGS) entry which is preliminary data.</text>
</comment>
<evidence type="ECO:0000256" key="7">
    <source>
        <dbReference type="ARBA" id="ARBA00022475"/>
    </source>
</evidence>
<evidence type="ECO:0000256" key="1">
    <source>
        <dbReference type="ARBA" id="ARBA00003408"/>
    </source>
</evidence>
<gene>
    <name evidence="14" type="ORF">IAB44_05580</name>
</gene>
<comment type="function">
    <text evidence="1">Multidrug efflux pump.</text>
</comment>
<dbReference type="GO" id="GO:0005886">
    <property type="term" value="C:plasma membrane"/>
    <property type="evidence" value="ECO:0007669"/>
    <property type="project" value="UniProtKB-SubCell"/>
</dbReference>
<protein>
    <recommendedName>
        <fullName evidence="4">Probable multidrug resistance protein NorM</fullName>
    </recommendedName>
    <alternativeName>
        <fullName evidence="12">Multidrug-efflux transporter</fullName>
    </alternativeName>
</protein>
<keyword evidence="8 13" id="KW-0812">Transmembrane</keyword>
<reference evidence="14" key="1">
    <citation type="submission" date="2020-10" db="EMBL/GenBank/DDBJ databases">
        <authorList>
            <person name="Gilroy R."/>
        </authorList>
    </citation>
    <scope>NUCLEOTIDE SEQUENCE</scope>
    <source>
        <strain evidence="14">CHK190-19873</strain>
    </source>
</reference>
<dbReference type="Pfam" id="PF01554">
    <property type="entry name" value="MatE"/>
    <property type="match status" value="2"/>
</dbReference>
<feature type="transmembrane region" description="Helical" evidence="13">
    <location>
        <begin position="250"/>
        <end position="270"/>
    </location>
</feature>
<reference evidence="14" key="2">
    <citation type="journal article" date="2021" name="PeerJ">
        <title>Extensive microbial diversity within the chicken gut microbiome revealed by metagenomics and culture.</title>
        <authorList>
            <person name="Gilroy R."/>
            <person name="Ravi A."/>
            <person name="Getino M."/>
            <person name="Pursley I."/>
            <person name="Horton D.L."/>
            <person name="Alikhan N.F."/>
            <person name="Baker D."/>
            <person name="Gharbi K."/>
            <person name="Hall N."/>
            <person name="Watson M."/>
            <person name="Adriaenssens E.M."/>
            <person name="Foster-Nyarko E."/>
            <person name="Jarju S."/>
            <person name="Secka A."/>
            <person name="Antonio M."/>
            <person name="Oren A."/>
            <person name="Chaudhuri R.R."/>
            <person name="La Ragione R."/>
            <person name="Hildebrand F."/>
            <person name="Pallen M.J."/>
        </authorList>
    </citation>
    <scope>NUCLEOTIDE SEQUENCE</scope>
    <source>
        <strain evidence="14">CHK190-19873</strain>
    </source>
</reference>
<evidence type="ECO:0000256" key="13">
    <source>
        <dbReference type="SAM" id="Phobius"/>
    </source>
</evidence>
<dbReference type="PANTHER" id="PTHR43298">
    <property type="entry name" value="MULTIDRUG RESISTANCE PROTEIN NORM-RELATED"/>
    <property type="match status" value="1"/>
</dbReference>
<keyword evidence="7" id="KW-1003">Cell membrane</keyword>
<feature type="transmembrane region" description="Helical" evidence="13">
    <location>
        <begin position="84"/>
        <end position="104"/>
    </location>
</feature>
<dbReference type="InterPro" id="IPR050222">
    <property type="entry name" value="MATE_MdtK"/>
</dbReference>
<keyword evidence="6" id="KW-0050">Antiport</keyword>
<dbReference type="AlphaFoldDB" id="A0A9D1JJI1"/>
<feature type="transmembrane region" description="Helical" evidence="13">
    <location>
        <begin position="128"/>
        <end position="149"/>
    </location>
</feature>
<dbReference type="PIRSF" id="PIRSF006603">
    <property type="entry name" value="DinF"/>
    <property type="match status" value="1"/>
</dbReference>
<keyword evidence="11 13" id="KW-0472">Membrane</keyword>
<evidence type="ECO:0000256" key="10">
    <source>
        <dbReference type="ARBA" id="ARBA00023065"/>
    </source>
</evidence>
<dbReference type="InterPro" id="IPR002528">
    <property type="entry name" value="MATE_fam"/>
</dbReference>
<keyword evidence="5" id="KW-0813">Transport</keyword>
<evidence type="ECO:0000256" key="8">
    <source>
        <dbReference type="ARBA" id="ARBA00022692"/>
    </source>
</evidence>
<dbReference type="CDD" id="cd13137">
    <property type="entry name" value="MATE_NorM_like"/>
    <property type="match status" value="1"/>
</dbReference>
<evidence type="ECO:0000256" key="2">
    <source>
        <dbReference type="ARBA" id="ARBA00004651"/>
    </source>
</evidence>
<dbReference type="NCBIfam" id="TIGR00797">
    <property type="entry name" value="matE"/>
    <property type="match status" value="1"/>
</dbReference>
<evidence type="ECO:0000256" key="9">
    <source>
        <dbReference type="ARBA" id="ARBA00022989"/>
    </source>
</evidence>
<dbReference type="GO" id="GO:0042910">
    <property type="term" value="F:xenobiotic transmembrane transporter activity"/>
    <property type="evidence" value="ECO:0007669"/>
    <property type="project" value="InterPro"/>
</dbReference>
<feature type="transmembrane region" description="Helical" evidence="13">
    <location>
        <begin position="316"/>
        <end position="339"/>
    </location>
</feature>
<keyword evidence="9 13" id="KW-1133">Transmembrane helix</keyword>
<dbReference type="PANTHER" id="PTHR43298:SF2">
    <property type="entry name" value="FMN_FAD EXPORTER YEEO-RELATED"/>
    <property type="match status" value="1"/>
</dbReference>
<evidence type="ECO:0000256" key="3">
    <source>
        <dbReference type="ARBA" id="ARBA00010199"/>
    </source>
</evidence>
<feature type="transmembrane region" description="Helical" evidence="13">
    <location>
        <begin position="381"/>
        <end position="400"/>
    </location>
</feature>
<evidence type="ECO:0000313" key="15">
    <source>
        <dbReference type="Proteomes" id="UP000823935"/>
    </source>
</evidence>
<comment type="similarity">
    <text evidence="3">Belongs to the multi antimicrobial extrusion (MATE) (TC 2.A.66.1) family.</text>
</comment>
<feature type="transmembrane region" description="Helical" evidence="13">
    <location>
        <begin position="48"/>
        <end position="72"/>
    </location>
</feature>
<dbReference type="Proteomes" id="UP000823935">
    <property type="component" value="Unassembled WGS sequence"/>
</dbReference>
<evidence type="ECO:0000313" key="14">
    <source>
        <dbReference type="EMBL" id="HIS31007.1"/>
    </source>
</evidence>
<dbReference type="GO" id="GO:0015297">
    <property type="term" value="F:antiporter activity"/>
    <property type="evidence" value="ECO:0007669"/>
    <property type="project" value="UniProtKB-KW"/>
</dbReference>
<feature type="transmembrane region" description="Helical" evidence="13">
    <location>
        <begin position="161"/>
        <end position="181"/>
    </location>
</feature>
<dbReference type="InterPro" id="IPR048279">
    <property type="entry name" value="MdtK-like"/>
</dbReference>
<dbReference type="EMBL" id="DVIQ01000026">
    <property type="protein sequence ID" value="HIS31007.1"/>
    <property type="molecule type" value="Genomic_DNA"/>
</dbReference>
<organism evidence="14 15">
    <name type="scientific">Candidatus Limivivens intestinipullorum</name>
    <dbReference type="NCBI Taxonomy" id="2840858"/>
    <lineage>
        <taxon>Bacteria</taxon>
        <taxon>Bacillati</taxon>
        <taxon>Bacillota</taxon>
        <taxon>Clostridia</taxon>
        <taxon>Lachnospirales</taxon>
        <taxon>Lachnospiraceae</taxon>
        <taxon>Lachnospiraceae incertae sedis</taxon>
        <taxon>Candidatus Limivivens</taxon>
    </lineage>
</organism>
<sequence>MFTKENLKKLLIPLLLEQLLSVMVGMVDIMMVGAVGEAAVSGVSLVDAINLLIIQVFSAMATGGAVVISQYLGKERPENACMAANQLVLVSALLSLAITLLALAGNDFIISRVFGQIEEDVYQNARIYFYYTALSFPFLAVYNACAALYRSMGNSRVSMLTSLMMNAINIAGNSICIFILHMGVAGVAIPTLISRMAAAAVMLMLCRNQKNTVHIDRYFRLGFQPSMIKKILRIGIPNGMENGMFQLGKIMVQSLVSTMGTSATAAFAVASNLATLEYLPGNALSLGLITISGQCVGAGKYDQASYYTKLLVKLDYLMLAVICAVLVLFGGPITAVYGLSPETASITRNLITLHSFLMILWPPAFVMPYTFRASGDVKFTMYVSVLSMWIFRIGVSYLMVKVFGMDIYSVWIAMGIDWVCRLLFYTWRFASGKWKQHLIA</sequence>